<dbReference type="InterPro" id="IPR000597">
    <property type="entry name" value="Ribosomal_uL3"/>
</dbReference>
<comment type="caution">
    <text evidence="8">The sequence shown here is derived from an EMBL/GenBank/DDBJ whole genome shotgun (WGS) entry which is preliminary data.</text>
</comment>
<dbReference type="Pfam" id="PF00297">
    <property type="entry name" value="Ribosomal_L3"/>
    <property type="match status" value="1"/>
</dbReference>
<evidence type="ECO:0000256" key="3">
    <source>
        <dbReference type="ARBA" id="ARBA00022884"/>
    </source>
</evidence>
<evidence type="ECO:0000256" key="7">
    <source>
        <dbReference type="HAMAP-Rule" id="MF_01325"/>
    </source>
</evidence>
<evidence type="ECO:0000256" key="5">
    <source>
        <dbReference type="ARBA" id="ARBA00023274"/>
    </source>
</evidence>
<dbReference type="FunFam" id="3.30.160.810:FF:000001">
    <property type="entry name" value="50S ribosomal protein L3"/>
    <property type="match status" value="1"/>
</dbReference>
<dbReference type="SUPFAM" id="SSF50447">
    <property type="entry name" value="Translation proteins"/>
    <property type="match status" value="1"/>
</dbReference>
<reference evidence="8 9" key="1">
    <citation type="journal article" date="2015" name="Microbiome">
        <title>Genomic resolution of linkages in carbon, nitrogen, and sulfur cycling among widespread estuary sediment bacteria.</title>
        <authorList>
            <person name="Baker B.J."/>
            <person name="Lazar C.S."/>
            <person name="Teske A.P."/>
            <person name="Dick G.J."/>
        </authorList>
    </citation>
    <scope>NUCLEOTIDE SEQUENCE [LARGE SCALE GENOMIC DNA]</scope>
    <source>
        <strain evidence="8">DG_26</strain>
    </source>
</reference>
<dbReference type="Gene3D" id="2.40.30.10">
    <property type="entry name" value="Translation factors"/>
    <property type="match status" value="1"/>
</dbReference>
<dbReference type="Proteomes" id="UP000051124">
    <property type="component" value="Unassembled WGS sequence"/>
</dbReference>
<dbReference type="NCBIfam" id="TIGR03625">
    <property type="entry name" value="L3_bact"/>
    <property type="match status" value="1"/>
</dbReference>
<dbReference type="InterPro" id="IPR009000">
    <property type="entry name" value="Transl_B-barrel_sf"/>
</dbReference>
<evidence type="ECO:0000256" key="1">
    <source>
        <dbReference type="ARBA" id="ARBA00006540"/>
    </source>
</evidence>
<dbReference type="PATRIC" id="fig|1703771.3.peg.500"/>
<comment type="subunit">
    <text evidence="7">Part of the 50S ribosomal subunit. Forms a cluster with proteins L14 and L19.</text>
</comment>
<protein>
    <recommendedName>
        <fullName evidence="6 7">Large ribosomal subunit protein uL3</fullName>
    </recommendedName>
</protein>
<dbReference type="EMBL" id="LIZT01000017">
    <property type="protein sequence ID" value="KPJ50587.1"/>
    <property type="molecule type" value="Genomic_DNA"/>
</dbReference>
<evidence type="ECO:0000256" key="6">
    <source>
        <dbReference type="ARBA" id="ARBA00035243"/>
    </source>
</evidence>
<evidence type="ECO:0000256" key="4">
    <source>
        <dbReference type="ARBA" id="ARBA00022980"/>
    </source>
</evidence>
<organism evidence="8 9">
    <name type="scientific">candidate division TA06 bacterium DG_26</name>
    <dbReference type="NCBI Taxonomy" id="1703771"/>
    <lineage>
        <taxon>Bacteria</taxon>
        <taxon>Bacteria division TA06</taxon>
    </lineage>
</organism>
<proteinExistence type="inferred from homology"/>
<dbReference type="Gene3D" id="3.30.160.810">
    <property type="match status" value="1"/>
</dbReference>
<accession>A0A0S7WK96</accession>
<dbReference type="PANTHER" id="PTHR11229">
    <property type="entry name" value="50S RIBOSOMAL PROTEIN L3"/>
    <property type="match status" value="1"/>
</dbReference>
<keyword evidence="3 7" id="KW-0694">RNA-binding</keyword>
<keyword evidence="4 7" id="KW-0689">Ribosomal protein</keyword>
<keyword evidence="2 7" id="KW-0699">rRNA-binding</keyword>
<dbReference type="HAMAP" id="MF_01325_B">
    <property type="entry name" value="Ribosomal_uL3_B"/>
    <property type="match status" value="1"/>
</dbReference>
<dbReference type="GO" id="GO:0006412">
    <property type="term" value="P:translation"/>
    <property type="evidence" value="ECO:0007669"/>
    <property type="project" value="UniProtKB-UniRule"/>
</dbReference>
<dbReference type="GO" id="GO:0022625">
    <property type="term" value="C:cytosolic large ribosomal subunit"/>
    <property type="evidence" value="ECO:0007669"/>
    <property type="project" value="TreeGrafter"/>
</dbReference>
<dbReference type="GO" id="GO:0003735">
    <property type="term" value="F:structural constituent of ribosome"/>
    <property type="evidence" value="ECO:0007669"/>
    <property type="project" value="UniProtKB-UniRule"/>
</dbReference>
<name>A0A0S7WK96_UNCT6</name>
<sequence>MIGLIGRKVGTTQVFDEKGDVIPVTLVKIGPCYVTQKKLKDKDGYDAVQLGFEEKKRANKPTVAHFKKSGVSSKRVVREFRTDPSQFKLGQELKADLFSPGERVNVSGITKGKGFTGVVKKHGYSGGPKSHGSMSHAVPGSIGASTFPGRVVKGKGLPGRHGGDKVTVRNLLVVEVDAKKDLLYLRGAVPGPRNGYLIIKKK</sequence>
<comment type="function">
    <text evidence="7">One of the primary rRNA binding proteins, it binds directly near the 3'-end of the 23S rRNA, where it nucleates assembly of the 50S subunit.</text>
</comment>
<evidence type="ECO:0000313" key="8">
    <source>
        <dbReference type="EMBL" id="KPJ50587.1"/>
    </source>
</evidence>
<dbReference type="GO" id="GO:0019843">
    <property type="term" value="F:rRNA binding"/>
    <property type="evidence" value="ECO:0007669"/>
    <property type="project" value="UniProtKB-UniRule"/>
</dbReference>
<keyword evidence="5 7" id="KW-0687">Ribonucleoprotein</keyword>
<dbReference type="InterPro" id="IPR019927">
    <property type="entry name" value="Ribosomal_uL3_bac/org-type"/>
</dbReference>
<dbReference type="AlphaFoldDB" id="A0A0S7WK96"/>
<dbReference type="PANTHER" id="PTHR11229:SF16">
    <property type="entry name" value="LARGE RIBOSOMAL SUBUNIT PROTEIN UL3C"/>
    <property type="match status" value="1"/>
</dbReference>
<gene>
    <name evidence="7" type="primary">rplC</name>
    <name evidence="8" type="ORF">AMJ40_02435</name>
</gene>
<evidence type="ECO:0000256" key="2">
    <source>
        <dbReference type="ARBA" id="ARBA00022730"/>
    </source>
</evidence>
<evidence type="ECO:0000313" key="9">
    <source>
        <dbReference type="Proteomes" id="UP000051124"/>
    </source>
</evidence>
<dbReference type="FunFam" id="2.40.30.10:FF:000004">
    <property type="entry name" value="50S ribosomal protein L3"/>
    <property type="match status" value="1"/>
</dbReference>
<comment type="similarity">
    <text evidence="1 7">Belongs to the universal ribosomal protein uL3 family.</text>
</comment>